<name>A0A346FHR0_9CAUD</name>
<proteinExistence type="predicted"/>
<accession>A0A346FHR0</accession>
<sequence length="93" mass="10608">MNVTTYRNLPPVMDITLREGHGKEMQFTDLRAEYKPLWWHDAGLSKTKSGYGKNIPTPWAVNWAGRLRRIYSTCYGNAASLHINVNGKKIAVM</sequence>
<dbReference type="EMBL" id="MH426725">
    <property type="protein sequence ID" value="AXN57340.1"/>
    <property type="molecule type" value="Genomic_DNA"/>
</dbReference>
<dbReference type="Proteomes" id="UP000257815">
    <property type="component" value="Segment"/>
</dbReference>
<reference evidence="2" key="1">
    <citation type="submission" date="2018-06" db="EMBL/GenBank/DDBJ databases">
        <authorList>
            <person name="Sharma R."/>
            <person name="Ke K."/>
            <person name="Breakwell D.P."/>
            <person name="Hope S."/>
            <person name="Grose J.H."/>
        </authorList>
    </citation>
    <scope>NUCLEOTIDE SEQUENCE [LARGE SCALE GENOMIC DNA]</scope>
</reference>
<gene>
    <name evidence="1" type="ORF">SUNLIREN_18</name>
</gene>
<protein>
    <submittedName>
        <fullName evidence="1">Uncharacterized protein</fullName>
    </submittedName>
</protein>
<evidence type="ECO:0000313" key="2">
    <source>
        <dbReference type="Proteomes" id="UP000257815"/>
    </source>
</evidence>
<evidence type="ECO:0000313" key="1">
    <source>
        <dbReference type="EMBL" id="AXN57340.1"/>
    </source>
</evidence>
<organism evidence="1 2">
    <name type="scientific">Erwinia phage SunLIRen</name>
    <dbReference type="NCBI Taxonomy" id="2267654"/>
    <lineage>
        <taxon>Viruses</taxon>
        <taxon>Duplodnaviria</taxon>
        <taxon>Heunggongvirae</taxon>
        <taxon>Uroviricota</taxon>
        <taxon>Caudoviricetes</taxon>
        <taxon>Andersonviridae</taxon>
        <taxon>Ounavirinae</taxon>
        <taxon>Kolesnikvirus</taxon>
        <taxon>Kolesnikvirus Ea214</taxon>
    </lineage>
</organism>